<dbReference type="AlphaFoldDB" id="A0A1X3G791"/>
<gene>
    <name evidence="2" type="ORF">BSZ18_09550</name>
</gene>
<comment type="caution">
    <text evidence="2">The sequence shown here is derived from an EMBL/GenBank/DDBJ whole genome shotgun (WGS) entry which is preliminary data.</text>
</comment>
<sequence length="396" mass="42365">MQRCSGTISQIAGALAKAQAELENPEKLLTATIVSLFPREENRTFRYASLASGLEIVRKCLTRYEIATVQATAIDVDTGLIRLTTTLLHASGEWIASDWPVCPVADTAAPHRMGAALTYARRYALFTLVGIAGEDDLDAPDALAGPPAAASQPAVAAIAKPAKGVLNRAPVLGPPRSAELREQLLRQLAELSGNTDLLAWAKASLPLKNSLLEADARLVEAAYQSKLEDAIPPAASRVEQAHALDREPSLAEEPLPAAVAGTETAQQPALPAAPETGLAHPKEPPRKRSKAHLLFVRKQPCLVCQRAPCDAHHLKFAQPRALGRKVSDEFTVPLCRAHHQELHRHGNERAWWANMQIAPLPVAQDLWVASPVHSPSSAAVLSAAVPSRTGEEASPL</sequence>
<dbReference type="InterPro" id="IPR010373">
    <property type="entry name" value="DUF968"/>
</dbReference>
<dbReference type="Proteomes" id="UP000193553">
    <property type="component" value="Unassembled WGS sequence"/>
</dbReference>
<evidence type="ECO:0000313" key="3">
    <source>
        <dbReference type="Proteomes" id="UP000193553"/>
    </source>
</evidence>
<feature type="region of interest" description="Disordered" evidence="1">
    <location>
        <begin position="262"/>
        <end position="285"/>
    </location>
</feature>
<dbReference type="Pfam" id="PF04404">
    <property type="entry name" value="ERF"/>
    <property type="match status" value="1"/>
</dbReference>
<reference evidence="2 3" key="1">
    <citation type="submission" date="2017-03" db="EMBL/GenBank/DDBJ databases">
        <title>Whole genome sequences of fourteen strains of Bradyrhizobium canariense and one strain of Bradyrhizobium japonicum isolated from Lupinus (Papilionoideae: Genisteae) species in Algeria.</title>
        <authorList>
            <person name="Crovadore J."/>
            <person name="Chekireb D."/>
            <person name="Brachmann A."/>
            <person name="Chablais R."/>
            <person name="Cochard B."/>
            <person name="Lefort F."/>
        </authorList>
    </citation>
    <scope>NUCLEOTIDE SEQUENCE [LARGE SCALE GENOMIC DNA]</scope>
    <source>
        <strain evidence="2 3">UBMA195</strain>
    </source>
</reference>
<dbReference type="OrthoDB" id="149299at2"/>
<accession>A0A1X3G791</accession>
<organism evidence="2 3">
    <name type="scientific">Bradyrhizobium canariense</name>
    <dbReference type="NCBI Taxonomy" id="255045"/>
    <lineage>
        <taxon>Bacteria</taxon>
        <taxon>Pseudomonadati</taxon>
        <taxon>Pseudomonadota</taxon>
        <taxon>Alphaproteobacteria</taxon>
        <taxon>Hyphomicrobiales</taxon>
        <taxon>Nitrobacteraceae</taxon>
        <taxon>Bradyrhizobium</taxon>
    </lineage>
</organism>
<proteinExistence type="predicted"/>
<evidence type="ECO:0000256" key="1">
    <source>
        <dbReference type="SAM" id="MobiDB-lite"/>
    </source>
</evidence>
<dbReference type="GO" id="GO:0003677">
    <property type="term" value="F:DNA binding"/>
    <property type="evidence" value="ECO:0007669"/>
    <property type="project" value="UniProtKB-KW"/>
</dbReference>
<keyword evidence="2" id="KW-0238">DNA-binding</keyword>
<dbReference type="InterPro" id="IPR007499">
    <property type="entry name" value="ERF_bacteria_virus"/>
</dbReference>
<name>A0A1X3G791_9BRAD</name>
<dbReference type="RefSeq" id="WP_085358718.1">
    <property type="nucleotide sequence ID" value="NZ_NAFD01000125.1"/>
</dbReference>
<dbReference type="EMBL" id="NAFI01000159">
    <property type="protein sequence ID" value="OSJ14480.1"/>
    <property type="molecule type" value="Genomic_DNA"/>
</dbReference>
<protein>
    <submittedName>
        <fullName evidence="2">Single-stranded DNA-binding protein</fullName>
    </submittedName>
</protein>
<dbReference type="Pfam" id="PF06147">
    <property type="entry name" value="DUF968"/>
    <property type="match status" value="1"/>
</dbReference>
<evidence type="ECO:0000313" key="2">
    <source>
        <dbReference type="EMBL" id="OSJ14480.1"/>
    </source>
</evidence>